<dbReference type="EMBL" id="LGGO01000161">
    <property type="protein sequence ID" value="KUK76372.1"/>
    <property type="molecule type" value="Genomic_DNA"/>
</dbReference>
<dbReference type="Pfam" id="PF08241">
    <property type="entry name" value="Methyltransf_11"/>
    <property type="match status" value="1"/>
</dbReference>
<dbReference type="SUPFAM" id="SSF53335">
    <property type="entry name" value="S-adenosyl-L-methionine-dependent methyltransferases"/>
    <property type="match status" value="1"/>
</dbReference>
<dbReference type="Gene3D" id="3.40.50.150">
    <property type="entry name" value="Vaccinia Virus protein VP39"/>
    <property type="match status" value="1"/>
</dbReference>
<evidence type="ECO:0000259" key="1">
    <source>
        <dbReference type="Pfam" id="PF08241"/>
    </source>
</evidence>
<dbReference type="InterPro" id="IPR013216">
    <property type="entry name" value="Methyltransf_11"/>
</dbReference>
<dbReference type="GO" id="GO:0008757">
    <property type="term" value="F:S-adenosylmethionine-dependent methyltransferase activity"/>
    <property type="evidence" value="ECO:0007669"/>
    <property type="project" value="InterPro"/>
</dbReference>
<dbReference type="AlphaFoldDB" id="A0A117LZS7"/>
<comment type="caution">
    <text evidence="2">The sequence shown here is derived from an EMBL/GenBank/DDBJ whole genome shotgun (WGS) entry which is preliminary data.</text>
</comment>
<gene>
    <name evidence="2" type="ORF">XD93_0958</name>
</gene>
<evidence type="ECO:0000313" key="2">
    <source>
        <dbReference type="EMBL" id="KUK76372.1"/>
    </source>
</evidence>
<accession>A0A117LZS7</accession>
<reference evidence="3" key="1">
    <citation type="journal article" date="2015" name="MBio">
        <title>Genome-Resolved Metagenomic Analysis Reveals Roles for Candidate Phyla and Other Microbial Community Members in Biogeochemical Transformations in Oil Reservoirs.</title>
        <authorList>
            <person name="Hu P."/>
            <person name="Tom L."/>
            <person name="Singh A."/>
            <person name="Thomas B.C."/>
            <person name="Baker B.J."/>
            <person name="Piceno Y.M."/>
            <person name="Andersen G.L."/>
            <person name="Banfield J.F."/>
        </authorList>
    </citation>
    <scope>NUCLEOTIDE SEQUENCE [LARGE SCALE GENOMIC DNA]</scope>
</reference>
<organism evidence="2 3">
    <name type="scientific">candidate division WS6 bacterium 34_10</name>
    <dbReference type="NCBI Taxonomy" id="1641389"/>
    <lineage>
        <taxon>Bacteria</taxon>
        <taxon>Candidatus Dojkabacteria</taxon>
    </lineage>
</organism>
<proteinExistence type="predicted"/>
<sequence length="307" mass="36097">MKQKVVNYDGYDYDYSTYWKNREYENKAEHLVLDKLLDDEKGDWFIDIGGSYGRLADTYADKYKNCVILDYSLKTLQKNRELITKEYPNCILIAANAYKMPFKKESFDGGLMVRVLHHIERQKEYFEEVARVLKEDGIYIQEFANKIHIKARIKAFLKGDKSIYKLEPYQQPTIHLEGAKGSGVSFLNYHPKYIYNLLEECEFEVEEKQGCSYFRIPILKKLLGTKVLLWAEKVFQNTFNNSNLPPSIFYKTELDSGDEGEKYEELEDILLCPACRENLEIDDNEAVCEKCGEKYIKKEGVWDFRVD</sequence>
<protein>
    <recommendedName>
        <fullName evidence="1">Methyltransferase type 11 domain-containing protein</fullName>
    </recommendedName>
</protein>
<feature type="domain" description="Methyltransferase type 11" evidence="1">
    <location>
        <begin position="47"/>
        <end position="140"/>
    </location>
</feature>
<evidence type="ECO:0000313" key="3">
    <source>
        <dbReference type="Proteomes" id="UP000053904"/>
    </source>
</evidence>
<dbReference type="CDD" id="cd02440">
    <property type="entry name" value="AdoMet_MTases"/>
    <property type="match status" value="1"/>
</dbReference>
<name>A0A117LZS7_9BACT</name>
<dbReference type="Proteomes" id="UP000053904">
    <property type="component" value="Unassembled WGS sequence"/>
</dbReference>
<dbReference type="InterPro" id="IPR029063">
    <property type="entry name" value="SAM-dependent_MTases_sf"/>
</dbReference>